<reference evidence="2" key="2">
    <citation type="submission" date="2013-12" db="EMBL/GenBank/DDBJ databases">
        <authorList>
            <person name="Yu Y."/>
            <person name="Lee S."/>
            <person name="de Baynast K."/>
            <person name="Wissotski M."/>
            <person name="Liu L."/>
            <person name="Talag J."/>
            <person name="Goicoechea J."/>
            <person name="Angelova A."/>
            <person name="Jetty R."/>
            <person name="Kudrna D."/>
            <person name="Golser W."/>
            <person name="Rivera L."/>
            <person name="Zhang J."/>
            <person name="Wing R."/>
        </authorList>
    </citation>
    <scope>NUCLEOTIDE SEQUENCE</scope>
</reference>
<dbReference type="Gramene" id="LPERR03G23540.1">
    <property type="protein sequence ID" value="LPERR03G23540.1"/>
    <property type="gene ID" value="LPERR03G23540"/>
</dbReference>
<dbReference type="HOGENOM" id="CLU_2870848_0_0_1"/>
<proteinExistence type="predicted"/>
<protein>
    <submittedName>
        <fullName evidence="1">Uncharacterized protein</fullName>
    </submittedName>
</protein>
<reference evidence="1 2" key="1">
    <citation type="submission" date="2012-08" db="EMBL/GenBank/DDBJ databases">
        <title>Oryza genome evolution.</title>
        <authorList>
            <person name="Wing R.A."/>
        </authorList>
    </citation>
    <scope>NUCLEOTIDE SEQUENCE</scope>
</reference>
<evidence type="ECO:0000313" key="1">
    <source>
        <dbReference type="EnsemblPlants" id="LPERR03G23540.1"/>
    </source>
</evidence>
<accession>A0A0D9VX46</accession>
<evidence type="ECO:0000313" key="2">
    <source>
        <dbReference type="Proteomes" id="UP000032180"/>
    </source>
</evidence>
<keyword evidence="2" id="KW-1185">Reference proteome</keyword>
<dbReference type="Proteomes" id="UP000032180">
    <property type="component" value="Chromosome 3"/>
</dbReference>
<name>A0A0D9VX46_9ORYZ</name>
<dbReference type="AlphaFoldDB" id="A0A0D9VX46"/>
<reference evidence="1" key="3">
    <citation type="submission" date="2015-04" db="UniProtKB">
        <authorList>
            <consortium name="EnsemblPlants"/>
        </authorList>
    </citation>
    <scope>IDENTIFICATION</scope>
</reference>
<organism evidence="1 2">
    <name type="scientific">Leersia perrieri</name>
    <dbReference type="NCBI Taxonomy" id="77586"/>
    <lineage>
        <taxon>Eukaryota</taxon>
        <taxon>Viridiplantae</taxon>
        <taxon>Streptophyta</taxon>
        <taxon>Embryophyta</taxon>
        <taxon>Tracheophyta</taxon>
        <taxon>Spermatophyta</taxon>
        <taxon>Magnoliopsida</taxon>
        <taxon>Liliopsida</taxon>
        <taxon>Poales</taxon>
        <taxon>Poaceae</taxon>
        <taxon>BOP clade</taxon>
        <taxon>Oryzoideae</taxon>
        <taxon>Oryzeae</taxon>
        <taxon>Oryzinae</taxon>
        <taxon>Leersia</taxon>
    </lineage>
</organism>
<dbReference type="EnsemblPlants" id="LPERR03G23540.1">
    <property type="protein sequence ID" value="LPERR03G23540.1"/>
    <property type="gene ID" value="LPERR03G23540"/>
</dbReference>
<sequence length="64" mass="6781">MAFPLRAGCSLVVHPVGGRIPWSSWLGSGGPKGHRCNCSAVPLRARLGKCRCIIPSVNLNRAQA</sequence>